<evidence type="ECO:0000313" key="1">
    <source>
        <dbReference type="EMBL" id="CAH1568981.1"/>
    </source>
</evidence>
<reference evidence="1" key="1">
    <citation type="submission" date="2022-01" db="EMBL/GenBank/DDBJ databases">
        <authorList>
            <person name="Lagorce A."/>
        </authorList>
    </citation>
    <scope>NUCLEOTIDE SEQUENCE</scope>
    <source>
        <strain evidence="1">Th15_F1_A12</strain>
    </source>
</reference>
<proteinExistence type="predicted"/>
<gene>
    <name evidence="1" type="ORF">THF1A12_100082</name>
</gene>
<organism evidence="1 2">
    <name type="scientific">Vibrio jasicida</name>
    <dbReference type="NCBI Taxonomy" id="766224"/>
    <lineage>
        <taxon>Bacteria</taxon>
        <taxon>Pseudomonadati</taxon>
        <taxon>Pseudomonadota</taxon>
        <taxon>Gammaproteobacteria</taxon>
        <taxon>Vibrionales</taxon>
        <taxon>Vibrionaceae</taxon>
        <taxon>Vibrio</taxon>
    </lineage>
</organism>
<evidence type="ECO:0000313" key="2">
    <source>
        <dbReference type="Proteomes" id="UP001295462"/>
    </source>
</evidence>
<sequence length="42" mass="4936">MADWFQEELLDEKTVACVNRSIFKLKFNHHPNLSYGSTSFKC</sequence>
<dbReference type="AlphaFoldDB" id="A0AAU9QG87"/>
<evidence type="ECO:0008006" key="3">
    <source>
        <dbReference type="Google" id="ProtNLM"/>
    </source>
</evidence>
<protein>
    <recommendedName>
        <fullName evidence="3">Transposase</fullName>
    </recommendedName>
</protein>
<dbReference type="Proteomes" id="UP001295462">
    <property type="component" value="Unassembled WGS sequence"/>
</dbReference>
<accession>A0AAU9QG87</accession>
<dbReference type="EMBL" id="CAKMUD010000002">
    <property type="protein sequence ID" value="CAH1568981.1"/>
    <property type="molecule type" value="Genomic_DNA"/>
</dbReference>
<name>A0AAU9QG87_9VIBR</name>
<comment type="caution">
    <text evidence="1">The sequence shown here is derived from an EMBL/GenBank/DDBJ whole genome shotgun (WGS) entry which is preliminary data.</text>
</comment>